<keyword evidence="1" id="KW-0732">Signal</keyword>
<dbReference type="Pfam" id="PF22799">
    <property type="entry name" value="PIR1-like_C"/>
    <property type="match status" value="1"/>
</dbReference>
<name>A0AAV9FZ48_9PEZI</name>
<evidence type="ECO:0000256" key="1">
    <source>
        <dbReference type="SAM" id="SignalP"/>
    </source>
</evidence>
<evidence type="ECO:0000313" key="4">
    <source>
        <dbReference type="Proteomes" id="UP001321760"/>
    </source>
</evidence>
<evidence type="ECO:0000259" key="2">
    <source>
        <dbReference type="Pfam" id="PF22799"/>
    </source>
</evidence>
<organism evidence="3 4">
    <name type="scientific">Podospora aff. communis PSN243</name>
    <dbReference type="NCBI Taxonomy" id="3040156"/>
    <lineage>
        <taxon>Eukaryota</taxon>
        <taxon>Fungi</taxon>
        <taxon>Dikarya</taxon>
        <taxon>Ascomycota</taxon>
        <taxon>Pezizomycotina</taxon>
        <taxon>Sordariomycetes</taxon>
        <taxon>Sordariomycetidae</taxon>
        <taxon>Sordariales</taxon>
        <taxon>Podosporaceae</taxon>
        <taxon>Podospora</taxon>
    </lineage>
</organism>
<dbReference type="InterPro" id="IPR054508">
    <property type="entry name" value="PIR1-like_C"/>
</dbReference>
<dbReference type="Proteomes" id="UP001321760">
    <property type="component" value="Unassembled WGS sequence"/>
</dbReference>
<accession>A0AAV9FZ48</accession>
<reference evidence="3" key="1">
    <citation type="journal article" date="2023" name="Mol. Phylogenet. Evol.">
        <title>Genome-scale phylogeny and comparative genomics of the fungal order Sordariales.</title>
        <authorList>
            <person name="Hensen N."/>
            <person name="Bonometti L."/>
            <person name="Westerberg I."/>
            <person name="Brannstrom I.O."/>
            <person name="Guillou S."/>
            <person name="Cros-Aarteil S."/>
            <person name="Calhoun S."/>
            <person name="Haridas S."/>
            <person name="Kuo A."/>
            <person name="Mondo S."/>
            <person name="Pangilinan J."/>
            <person name="Riley R."/>
            <person name="LaButti K."/>
            <person name="Andreopoulos B."/>
            <person name="Lipzen A."/>
            <person name="Chen C."/>
            <person name="Yan M."/>
            <person name="Daum C."/>
            <person name="Ng V."/>
            <person name="Clum A."/>
            <person name="Steindorff A."/>
            <person name="Ohm R.A."/>
            <person name="Martin F."/>
            <person name="Silar P."/>
            <person name="Natvig D.O."/>
            <person name="Lalanne C."/>
            <person name="Gautier V."/>
            <person name="Ament-Velasquez S.L."/>
            <person name="Kruys A."/>
            <person name="Hutchinson M.I."/>
            <person name="Powell A.J."/>
            <person name="Barry K."/>
            <person name="Miller A.N."/>
            <person name="Grigoriev I.V."/>
            <person name="Debuchy R."/>
            <person name="Gladieux P."/>
            <person name="Hiltunen Thoren M."/>
            <person name="Johannesson H."/>
        </authorList>
    </citation>
    <scope>NUCLEOTIDE SEQUENCE</scope>
    <source>
        <strain evidence="3">PSN243</strain>
    </source>
</reference>
<keyword evidence="4" id="KW-1185">Reference proteome</keyword>
<feature type="signal peptide" evidence="1">
    <location>
        <begin position="1"/>
        <end position="20"/>
    </location>
</feature>
<dbReference type="PANTHER" id="PTHR39613:SF1">
    <property type="entry name" value="ANCHORED CELL WALL PROTEIN, PUTATIVE (AFU_ORTHOLOGUE AFUA_4G08960)-RELATED"/>
    <property type="match status" value="1"/>
</dbReference>
<proteinExistence type="predicted"/>
<dbReference type="EMBL" id="MU866039">
    <property type="protein sequence ID" value="KAK4442004.1"/>
    <property type="molecule type" value="Genomic_DNA"/>
</dbReference>
<dbReference type="PANTHER" id="PTHR39613">
    <property type="entry name" value="ANCHORED CELL WALL PROTEIN, PUTATIVE (AFU_ORTHOLOGUE AFUA_4G08960)-RELATED"/>
    <property type="match status" value="1"/>
</dbReference>
<gene>
    <name evidence="3" type="ORF">QBC34DRAFT_431971</name>
</gene>
<reference evidence="3" key="2">
    <citation type="submission" date="2023-05" db="EMBL/GenBank/DDBJ databases">
        <authorList>
            <consortium name="Lawrence Berkeley National Laboratory"/>
            <person name="Steindorff A."/>
            <person name="Hensen N."/>
            <person name="Bonometti L."/>
            <person name="Westerberg I."/>
            <person name="Brannstrom I.O."/>
            <person name="Guillou S."/>
            <person name="Cros-Aarteil S."/>
            <person name="Calhoun S."/>
            <person name="Haridas S."/>
            <person name="Kuo A."/>
            <person name="Mondo S."/>
            <person name="Pangilinan J."/>
            <person name="Riley R."/>
            <person name="Labutti K."/>
            <person name="Andreopoulos B."/>
            <person name="Lipzen A."/>
            <person name="Chen C."/>
            <person name="Yanf M."/>
            <person name="Daum C."/>
            <person name="Ng V."/>
            <person name="Clum A."/>
            <person name="Ohm R."/>
            <person name="Martin F."/>
            <person name="Silar P."/>
            <person name="Natvig D."/>
            <person name="Lalanne C."/>
            <person name="Gautier V."/>
            <person name="Ament-Velasquez S.L."/>
            <person name="Kruys A."/>
            <person name="Hutchinson M.I."/>
            <person name="Powell A.J."/>
            <person name="Barry K."/>
            <person name="Miller A.N."/>
            <person name="Grigoriev I.V."/>
            <person name="Debuchy R."/>
            <person name="Gladieux P."/>
            <person name="Thoren M.H."/>
            <person name="Johannesson H."/>
        </authorList>
    </citation>
    <scope>NUCLEOTIDE SEQUENCE</scope>
    <source>
        <strain evidence="3">PSN243</strain>
    </source>
</reference>
<feature type="chain" id="PRO_5043429310" description="Cell wall mannoprotein PIR1-like C-terminal domain-containing protein" evidence="1">
    <location>
        <begin position="21"/>
        <end position="533"/>
    </location>
</feature>
<sequence>MKLLSSLTLVTALLPGVSYARWFPIPRGRAKALPVDANCEFTLSSAEPFVCPAGQLEDGQIRLNGSYATSSFHISANGGIVDSDGFGCIVTVPTTQFQCDHGKPPTLGFSIDSTHNFLYHGSPSFFACPATDTEYNIYVKPDFGQAKCFPITLKTSGCGSSQPPPLPPPPPPQVSTVWETQTQTVTQDVTQTVTVNATASATCTATGWNTTFPKAPCKHCTKMGSTLLPSEGGDRVSTLPISTNAAGEGLVKRHLGGKNFATRDVKRGTDRRVLHTDWDQIRVATNTGASETDLMKWVRTGQVRYFPVRAGLRIATDYYFGCTVFVVAGTRGLYFGHIAQVGRGGCRPLEKDETTLDQIVEPIRDADDVRANGWDNDKLTPSSCPDQRWAIIAGTVVDAREDGGPNALKDFFFSDEPNVPPGNVLYSYYTPPTGTDNAITAATPRGKAVVTVTDGQPDTDGNPTLVLTVYMNNETPRLTLRFLPDSGEFPAGTTPQVMVAHGGKRQNGGPAEKERRLTFELRRSLPDQTHFRC</sequence>
<comment type="caution">
    <text evidence="3">The sequence shown here is derived from an EMBL/GenBank/DDBJ whole genome shotgun (WGS) entry which is preliminary data.</text>
</comment>
<feature type="domain" description="Cell wall mannoprotein PIR1-like C-terminal" evidence="2">
    <location>
        <begin position="78"/>
        <end position="151"/>
    </location>
</feature>
<protein>
    <recommendedName>
        <fullName evidence="2">Cell wall mannoprotein PIR1-like C-terminal domain-containing protein</fullName>
    </recommendedName>
</protein>
<dbReference type="AlphaFoldDB" id="A0AAV9FZ48"/>
<evidence type="ECO:0000313" key="3">
    <source>
        <dbReference type="EMBL" id="KAK4442004.1"/>
    </source>
</evidence>